<evidence type="ECO:0000256" key="3">
    <source>
        <dbReference type="ARBA" id="ARBA00023136"/>
    </source>
</evidence>
<name>A0AAW0TW47_SCYPA</name>
<comment type="caution">
    <text evidence="6">The sequence shown here is derived from an EMBL/GenBank/DDBJ whole genome shotgun (WGS) entry which is preliminary data.</text>
</comment>
<evidence type="ECO:0000313" key="6">
    <source>
        <dbReference type="EMBL" id="KAK8390817.1"/>
    </source>
</evidence>
<dbReference type="InterPro" id="IPR041937">
    <property type="entry name" value="SPRE_EVH1"/>
</dbReference>
<proteinExistence type="predicted"/>
<dbReference type="InterPro" id="IPR007875">
    <property type="entry name" value="Sprouty"/>
</dbReference>
<gene>
    <name evidence="6" type="ORF">O3P69_010494</name>
</gene>
<dbReference type="AlphaFoldDB" id="A0AAW0TW47"/>
<dbReference type="PROSITE" id="PS50229">
    <property type="entry name" value="WH1"/>
    <property type="match status" value="1"/>
</dbReference>
<feature type="compositionally biased region" description="Basic residues" evidence="4">
    <location>
        <begin position="189"/>
        <end position="205"/>
    </location>
</feature>
<dbReference type="PROSITE" id="PS51227">
    <property type="entry name" value="SPR"/>
    <property type="match status" value="1"/>
</dbReference>
<dbReference type="PANTHER" id="PTHR11202:SF3">
    <property type="entry name" value="SPROUTY-RELATED PROTEIN WITH EVH-1 DOMAIN, ISOFORM C"/>
    <property type="match status" value="1"/>
</dbReference>
<feature type="domain" description="WH1" evidence="5">
    <location>
        <begin position="8"/>
        <end position="127"/>
    </location>
</feature>
<feature type="compositionally biased region" description="Low complexity" evidence="4">
    <location>
        <begin position="162"/>
        <end position="172"/>
    </location>
</feature>
<dbReference type="Gene3D" id="2.30.29.30">
    <property type="entry name" value="Pleckstrin-homology domain (PH domain)/Phosphotyrosine-binding domain (PTB)"/>
    <property type="match status" value="1"/>
</dbReference>
<dbReference type="InterPro" id="IPR000697">
    <property type="entry name" value="WH1/EVH1_dom"/>
</dbReference>
<evidence type="ECO:0000259" key="5">
    <source>
        <dbReference type="PROSITE" id="PS50229"/>
    </source>
</evidence>
<dbReference type="SMART" id="SM00461">
    <property type="entry name" value="WH1"/>
    <property type="match status" value="1"/>
</dbReference>
<dbReference type="Pfam" id="PF05210">
    <property type="entry name" value="Sprouty"/>
    <property type="match status" value="1"/>
</dbReference>
<evidence type="ECO:0000256" key="2">
    <source>
        <dbReference type="ARBA" id="ARBA00022475"/>
    </source>
</evidence>
<feature type="region of interest" description="Disordered" evidence="4">
    <location>
        <begin position="350"/>
        <end position="379"/>
    </location>
</feature>
<feature type="region of interest" description="Disordered" evidence="4">
    <location>
        <begin position="154"/>
        <end position="309"/>
    </location>
</feature>
<dbReference type="Proteomes" id="UP001487740">
    <property type="component" value="Unassembled WGS sequence"/>
</dbReference>
<sequence>MVRWSRLSSSASGNYLVRVRAQVMMRDDSTGLWVPMGGGGLSNVSVRKRVTQPDLDDSKHEYLIYGKRISDQTVVLSCTIKKDFEYYKVMPTFHHWKTGDMKFGLTFQTAADARAFDSGVRTAFDDLVEGLNDFPSYRHGLDVEKVFVTVHLPPVEREGPRSSSGSVTTSSSRHTPTVTPIQTPDHPSHPSHYHHHHHHHHHHHYPPPPPGGGSGVGGVVSVGGVGISTTNTSSTPPNLPATTTGTTQPYPHPHPHPNHHHDYLHHITFLPRPKPPLPPNIKPPDKPIELEYDHKPENPLDLPPDQDKTNVTVDPSSYVQFEENPRHHYSYPVVEVKPEKRDISSIKKYQNPELGRGTPSQPMVPPVPTTRRLPKKDKKNKRTIKARCKHCQDMFTYDKNSRGSCEFAPDCVRSAIDTLTCITCAQCMLYHCMSDAEGDFAHHPCECGGPGGTADESCGRRWLGLTLLSLLVPCLWCYLPLRACHQGAVACGLCGGRHEAS</sequence>
<dbReference type="GO" id="GO:0019901">
    <property type="term" value="F:protein kinase binding"/>
    <property type="evidence" value="ECO:0007669"/>
    <property type="project" value="TreeGrafter"/>
</dbReference>
<feature type="compositionally biased region" description="Polar residues" evidence="4">
    <location>
        <begin position="173"/>
        <end position="182"/>
    </location>
</feature>
<evidence type="ECO:0000256" key="1">
    <source>
        <dbReference type="ARBA" id="ARBA00004202"/>
    </source>
</evidence>
<dbReference type="GO" id="GO:0005886">
    <property type="term" value="C:plasma membrane"/>
    <property type="evidence" value="ECO:0007669"/>
    <property type="project" value="UniProtKB-SubCell"/>
</dbReference>
<dbReference type="EMBL" id="JARAKH010000025">
    <property type="protein sequence ID" value="KAK8390817.1"/>
    <property type="molecule type" value="Genomic_DNA"/>
</dbReference>
<feature type="compositionally biased region" description="Pro residues" evidence="4">
    <location>
        <begin position="272"/>
        <end position="282"/>
    </location>
</feature>
<dbReference type="CDD" id="cd10574">
    <property type="entry name" value="EVH1_SPRED-like"/>
    <property type="match status" value="1"/>
</dbReference>
<reference evidence="6 7" key="1">
    <citation type="submission" date="2023-03" db="EMBL/GenBank/DDBJ databases">
        <title>High-quality genome of Scylla paramamosain provides insights in environmental adaptation.</title>
        <authorList>
            <person name="Zhang L."/>
        </authorList>
    </citation>
    <scope>NUCLEOTIDE SEQUENCE [LARGE SCALE GENOMIC DNA]</scope>
    <source>
        <strain evidence="6">LZ_2023a</strain>
        <tissue evidence="6">Muscle</tissue>
    </source>
</reference>
<comment type="subcellular location">
    <subcellularLocation>
        <location evidence="1">Cell membrane</location>
        <topology evidence="1">Peripheral membrane protein</topology>
    </subcellularLocation>
</comment>
<keyword evidence="2" id="KW-1003">Cell membrane</keyword>
<protein>
    <recommendedName>
        <fullName evidence="5">WH1 domain-containing protein</fullName>
    </recommendedName>
</protein>
<dbReference type="InterPro" id="IPR011993">
    <property type="entry name" value="PH-like_dom_sf"/>
</dbReference>
<feature type="compositionally biased region" description="Gly residues" evidence="4">
    <location>
        <begin position="212"/>
        <end position="226"/>
    </location>
</feature>
<accession>A0AAW0TW47</accession>
<feature type="compositionally biased region" description="Basic and acidic residues" evidence="4">
    <location>
        <begin position="283"/>
        <end position="298"/>
    </location>
</feature>
<keyword evidence="3" id="KW-0472">Membrane</keyword>
<evidence type="ECO:0000256" key="4">
    <source>
        <dbReference type="SAM" id="MobiDB-lite"/>
    </source>
</evidence>
<organism evidence="6 7">
    <name type="scientific">Scylla paramamosain</name>
    <name type="common">Mud crab</name>
    <dbReference type="NCBI Taxonomy" id="85552"/>
    <lineage>
        <taxon>Eukaryota</taxon>
        <taxon>Metazoa</taxon>
        <taxon>Ecdysozoa</taxon>
        <taxon>Arthropoda</taxon>
        <taxon>Crustacea</taxon>
        <taxon>Multicrustacea</taxon>
        <taxon>Malacostraca</taxon>
        <taxon>Eumalacostraca</taxon>
        <taxon>Eucarida</taxon>
        <taxon>Decapoda</taxon>
        <taxon>Pleocyemata</taxon>
        <taxon>Brachyura</taxon>
        <taxon>Eubrachyura</taxon>
        <taxon>Portunoidea</taxon>
        <taxon>Portunidae</taxon>
        <taxon>Portuninae</taxon>
        <taxon>Scylla</taxon>
    </lineage>
</organism>
<dbReference type="SUPFAM" id="SSF50729">
    <property type="entry name" value="PH domain-like"/>
    <property type="match status" value="1"/>
</dbReference>
<dbReference type="GO" id="GO:0043409">
    <property type="term" value="P:negative regulation of MAPK cascade"/>
    <property type="evidence" value="ECO:0007669"/>
    <property type="project" value="TreeGrafter"/>
</dbReference>
<dbReference type="PANTHER" id="PTHR11202">
    <property type="entry name" value="SPROUTY-RELATED, EVH1 DOMAIN-CONTAINING PROTEIN FAMILY MEMBER"/>
    <property type="match status" value="1"/>
</dbReference>
<dbReference type="FunFam" id="2.30.29.30:FF:000052">
    <property type="entry name" value="Sprouty-related, EVH1 domain containing 2"/>
    <property type="match status" value="1"/>
</dbReference>
<feature type="compositionally biased region" description="Low complexity" evidence="4">
    <location>
        <begin position="228"/>
        <end position="249"/>
    </location>
</feature>
<dbReference type="Pfam" id="PF00568">
    <property type="entry name" value="WH1"/>
    <property type="match status" value="1"/>
</dbReference>
<evidence type="ECO:0000313" key="7">
    <source>
        <dbReference type="Proteomes" id="UP001487740"/>
    </source>
</evidence>
<keyword evidence="7" id="KW-1185">Reference proteome</keyword>